<evidence type="ECO:0000259" key="2">
    <source>
        <dbReference type="PROSITE" id="PS51831"/>
    </source>
</evidence>
<dbReference type="AlphaFoldDB" id="F8AKD4"/>
<dbReference type="HOGENOM" id="CLU_1109506_0_0_2"/>
<dbReference type="PROSITE" id="PS51831">
    <property type="entry name" value="HD"/>
    <property type="match status" value="1"/>
</dbReference>
<dbReference type="CDD" id="cd00077">
    <property type="entry name" value="HDc"/>
    <property type="match status" value="1"/>
</dbReference>
<keyword evidence="4" id="KW-1185">Reference proteome</keyword>
<keyword evidence="1" id="KW-0378">Hydrolase</keyword>
<name>F8AKD4_METOI</name>
<gene>
    <name evidence="3" type="ordered locus">Metok_0345</name>
</gene>
<dbReference type="SMART" id="SM00471">
    <property type="entry name" value="HDc"/>
    <property type="match status" value="1"/>
</dbReference>
<dbReference type="KEGG" id="mok:Metok_0345"/>
<evidence type="ECO:0000313" key="3">
    <source>
        <dbReference type="EMBL" id="AEH06334.1"/>
    </source>
</evidence>
<organism evidence="3 4">
    <name type="scientific">Methanothermococcus okinawensis (strain DSM 14208 / JCM 11175 / IH1)</name>
    <dbReference type="NCBI Taxonomy" id="647113"/>
    <lineage>
        <taxon>Archaea</taxon>
        <taxon>Methanobacteriati</taxon>
        <taxon>Methanobacteriota</taxon>
        <taxon>Methanomada group</taxon>
        <taxon>Methanococci</taxon>
        <taxon>Methanococcales</taxon>
        <taxon>Methanococcaceae</taxon>
        <taxon>Methanothermococcus</taxon>
    </lineage>
</organism>
<dbReference type="GO" id="GO:0031125">
    <property type="term" value="P:rRNA 3'-end processing"/>
    <property type="evidence" value="ECO:0007669"/>
    <property type="project" value="TreeGrafter"/>
</dbReference>
<dbReference type="InterPro" id="IPR003607">
    <property type="entry name" value="HD/PDEase_dom"/>
</dbReference>
<reference evidence="3" key="1">
    <citation type="submission" date="2011-05" db="EMBL/GenBank/DDBJ databases">
        <title>Complete sequence of chromosome of Methanothermococcus okinawensis IH1.</title>
        <authorList>
            <consortium name="US DOE Joint Genome Institute"/>
            <person name="Lucas S."/>
            <person name="Han J."/>
            <person name="Lapidus A."/>
            <person name="Cheng J.-F."/>
            <person name="Goodwin L."/>
            <person name="Pitluck S."/>
            <person name="Peters L."/>
            <person name="Mikhailova N."/>
            <person name="Held B."/>
            <person name="Han C."/>
            <person name="Tapia R."/>
            <person name="Land M."/>
            <person name="Hauser L."/>
            <person name="Kyrpides N."/>
            <person name="Ivanova N."/>
            <person name="Pagani I."/>
            <person name="Sieprawska-Lupa M."/>
            <person name="Takai K."/>
            <person name="Miyazaki J."/>
            <person name="Whitman W."/>
            <person name="Woyke T."/>
        </authorList>
    </citation>
    <scope>NUCLEOTIDE SEQUENCE</scope>
    <source>
        <strain evidence="3">IH1</strain>
    </source>
</reference>
<evidence type="ECO:0000256" key="1">
    <source>
        <dbReference type="ARBA" id="ARBA00022801"/>
    </source>
</evidence>
<dbReference type="InterPro" id="IPR006675">
    <property type="entry name" value="HDIG_dom"/>
</dbReference>
<dbReference type="Pfam" id="PF01966">
    <property type="entry name" value="HD"/>
    <property type="match status" value="1"/>
</dbReference>
<protein>
    <submittedName>
        <fullName evidence="3">Metal dependent phosphohydrolase</fullName>
    </submittedName>
</protein>
<dbReference type="GeneID" id="10772464"/>
<dbReference type="Proteomes" id="UP000009296">
    <property type="component" value="Chromosome"/>
</dbReference>
<dbReference type="InterPro" id="IPR006674">
    <property type="entry name" value="HD_domain"/>
</dbReference>
<dbReference type="RefSeq" id="WP_013866520.1">
    <property type="nucleotide sequence ID" value="NC_015636.1"/>
</dbReference>
<evidence type="ECO:0000313" key="4">
    <source>
        <dbReference type="Proteomes" id="UP000009296"/>
    </source>
</evidence>
<dbReference type="eggNOG" id="arCOG01861">
    <property type="taxonomic scope" value="Archaea"/>
</dbReference>
<dbReference type="GO" id="GO:0016787">
    <property type="term" value="F:hydrolase activity"/>
    <property type="evidence" value="ECO:0007669"/>
    <property type="project" value="UniProtKB-KW"/>
</dbReference>
<dbReference type="PANTHER" id="PTHR37294:SF1">
    <property type="entry name" value="3'-5' EXORIBONUCLEASE YHAM"/>
    <property type="match status" value="1"/>
</dbReference>
<dbReference type="Gene3D" id="1.10.3210.10">
    <property type="entry name" value="Hypothetical protein af1432"/>
    <property type="match status" value="1"/>
</dbReference>
<dbReference type="PANTHER" id="PTHR37294">
    <property type="entry name" value="3'-5' EXORIBONUCLEASE YHAM"/>
    <property type="match status" value="1"/>
</dbReference>
<dbReference type="EMBL" id="CP002792">
    <property type="protein sequence ID" value="AEH06334.1"/>
    <property type="molecule type" value="Genomic_DNA"/>
</dbReference>
<sequence>MQNNLKNNLKMEKSERKRYTINDLFELAEKIENKDLRDKVINFIKNPLPTHKDIEDTHISLEDSPASIKWHHKYEGGLIEHILAVTKMALKMAEALEDVYGLNINKNLIIAGGLLHDIMKPQNYIENDETKKYDHIPNFHLEHLTLAVAELYKQGFPMELIKIVASHHGEYGAMKPDSIEGWLLHYADNIDASLNDIAIRICQARARDMGIDENEIYKAFTPLKLYEKRTKDGKEKLKDELNEIFGNTDEYDDEE</sequence>
<feature type="domain" description="HD" evidence="2">
    <location>
        <begin position="78"/>
        <end position="193"/>
    </location>
</feature>
<dbReference type="InterPro" id="IPR050798">
    <property type="entry name" value="YhaM_exoribonuc/phosphodiest"/>
</dbReference>
<proteinExistence type="predicted"/>
<dbReference type="NCBIfam" id="TIGR00277">
    <property type="entry name" value="HDIG"/>
    <property type="match status" value="1"/>
</dbReference>
<dbReference type="SUPFAM" id="SSF109604">
    <property type="entry name" value="HD-domain/PDEase-like"/>
    <property type="match status" value="1"/>
</dbReference>
<dbReference type="STRING" id="647113.Metok_0345"/>
<accession>F8AKD4</accession>